<dbReference type="EMBL" id="FJVC01000182">
    <property type="protein sequence ID" value="CZT44612.1"/>
    <property type="molecule type" value="Genomic_DNA"/>
</dbReference>
<gene>
    <name evidence="1" type="ORF">RSE6_04808</name>
</gene>
<organism evidence="1 2">
    <name type="scientific">Rhynchosporium secalis</name>
    <name type="common">Barley scald fungus</name>
    <dbReference type="NCBI Taxonomy" id="38038"/>
    <lineage>
        <taxon>Eukaryota</taxon>
        <taxon>Fungi</taxon>
        <taxon>Dikarya</taxon>
        <taxon>Ascomycota</taxon>
        <taxon>Pezizomycotina</taxon>
        <taxon>Leotiomycetes</taxon>
        <taxon>Helotiales</taxon>
        <taxon>Ploettnerulaceae</taxon>
        <taxon>Rhynchosporium</taxon>
    </lineage>
</organism>
<protein>
    <submittedName>
        <fullName evidence="1">Uncharacterized protein</fullName>
    </submittedName>
</protein>
<evidence type="ECO:0000313" key="2">
    <source>
        <dbReference type="Proteomes" id="UP000177625"/>
    </source>
</evidence>
<reference evidence="2" key="1">
    <citation type="submission" date="2016-03" db="EMBL/GenBank/DDBJ databases">
        <authorList>
            <person name="Guldener U."/>
        </authorList>
    </citation>
    <scope>NUCLEOTIDE SEQUENCE [LARGE SCALE GENOMIC DNA]</scope>
</reference>
<keyword evidence="2" id="KW-1185">Reference proteome</keyword>
<dbReference type="AlphaFoldDB" id="A0A1E1M682"/>
<evidence type="ECO:0000313" key="1">
    <source>
        <dbReference type="EMBL" id="CZT44612.1"/>
    </source>
</evidence>
<name>A0A1E1M682_RHYSE</name>
<sequence length="73" mass="8036">MSSNTTIQRVRNDIELSSSDASALRIRTLSISISAIKTVNSHPQASITSPHCHSIFYCQNSYTPNVHFLSATK</sequence>
<dbReference type="Proteomes" id="UP000177625">
    <property type="component" value="Unassembled WGS sequence"/>
</dbReference>
<proteinExistence type="predicted"/>
<accession>A0A1E1M682</accession>